<gene>
    <name evidence="1" type="ORF">AACH00_12050</name>
</gene>
<name>A0ABU9C830_9BURK</name>
<keyword evidence="2" id="KW-1185">Reference proteome</keyword>
<evidence type="ECO:0008006" key="3">
    <source>
        <dbReference type="Google" id="ProtNLM"/>
    </source>
</evidence>
<evidence type="ECO:0000313" key="1">
    <source>
        <dbReference type="EMBL" id="MEK8047086.1"/>
    </source>
</evidence>
<organism evidence="1 2">
    <name type="scientific">Ideonella margarita</name>
    <dbReference type="NCBI Taxonomy" id="2984191"/>
    <lineage>
        <taxon>Bacteria</taxon>
        <taxon>Pseudomonadati</taxon>
        <taxon>Pseudomonadota</taxon>
        <taxon>Betaproteobacteria</taxon>
        <taxon>Burkholderiales</taxon>
        <taxon>Sphaerotilaceae</taxon>
        <taxon>Ideonella</taxon>
    </lineage>
</organism>
<reference evidence="1 2" key="1">
    <citation type="submission" date="2024-04" db="EMBL/GenBank/DDBJ databases">
        <title>Novel species of the genus Ideonella isolated from streams.</title>
        <authorList>
            <person name="Lu H."/>
        </authorList>
    </citation>
    <scope>NUCLEOTIDE SEQUENCE [LARGE SCALE GENOMIC DNA]</scope>
    <source>
        <strain evidence="1 2">LYT19W</strain>
    </source>
</reference>
<proteinExistence type="predicted"/>
<dbReference type="RefSeq" id="WP_341399383.1">
    <property type="nucleotide sequence ID" value="NZ_JBBUTI010000007.1"/>
</dbReference>
<dbReference type="Proteomes" id="UP001379945">
    <property type="component" value="Unassembled WGS sequence"/>
</dbReference>
<comment type="caution">
    <text evidence="1">The sequence shown here is derived from an EMBL/GenBank/DDBJ whole genome shotgun (WGS) entry which is preliminary data.</text>
</comment>
<evidence type="ECO:0000313" key="2">
    <source>
        <dbReference type="Proteomes" id="UP001379945"/>
    </source>
</evidence>
<sequence>MREYLQRKEPFEIIAARHQTEDGLIPCQCLIIRCTADGYDLAFAENPDIEVFPVPESNVVADALVNRPDLWRQAAIRLTYRPSVWGSAPIFGVPFQRAVEIALKQGYTKSKYFLPNAHTGGGYESLLIHLRKVDDKRGELLQLEAWQYKPGSDFAYYLHAMSTNFQSLIVHLDGATIQYSGRDLDTLLLETKKVKGSHYQKFFRLDGELDVNDMHKLATAFLPGEQLYMEALDVAVMQNCA</sequence>
<dbReference type="EMBL" id="JBBUTI010000007">
    <property type="protein sequence ID" value="MEK8047086.1"/>
    <property type="molecule type" value="Genomic_DNA"/>
</dbReference>
<accession>A0ABU9C830</accession>
<protein>
    <recommendedName>
        <fullName evidence="3">DUF3822 family protein</fullName>
    </recommendedName>
</protein>